<accession>A0A7J6XFE9</accession>
<evidence type="ECO:0000256" key="1">
    <source>
        <dbReference type="RuleBase" id="RU364024"/>
    </source>
</evidence>
<dbReference type="InterPro" id="IPR004598">
    <property type="entry name" value="TFIIH_p52/Tfb2"/>
</dbReference>
<comment type="subcellular location">
    <subcellularLocation>
        <location evidence="1">Nucleus</location>
    </subcellularLocation>
</comment>
<dbReference type="GO" id="GO:0006289">
    <property type="term" value="P:nucleotide-excision repair"/>
    <property type="evidence" value="ECO:0007669"/>
    <property type="project" value="InterPro"/>
</dbReference>
<keyword evidence="3" id="KW-1185">Reference proteome</keyword>
<sequence length="94" mass="10861">MPQVKIIAKNFMDMVASLPEFKLDQLYDNTFICEAVLRSLPALAKKYVLQLLFIDTPIPAKSIEEWLLANGVFKHRVAIDRLVQLRVFLEISDR</sequence>
<dbReference type="Pfam" id="PF03849">
    <property type="entry name" value="Tfb2"/>
    <property type="match status" value="1"/>
</dbReference>
<gene>
    <name evidence="2" type="ORF">FRX31_003313</name>
</gene>
<dbReference type="EMBL" id="JABWDY010001853">
    <property type="protein sequence ID" value="KAF5207100.1"/>
    <property type="molecule type" value="Genomic_DNA"/>
</dbReference>
<comment type="function">
    <text evidence="1">Component of the general transcription and DNA repair factor IIH (TFIIH) core complex which is involved in general and transcription-coupled nucleotide excision repair (NER) of damaged DNA.</text>
</comment>
<dbReference type="OrthoDB" id="364513at2759"/>
<dbReference type="GO" id="GO:0000439">
    <property type="term" value="C:transcription factor TFIIH core complex"/>
    <property type="evidence" value="ECO:0007669"/>
    <property type="project" value="InterPro"/>
</dbReference>
<dbReference type="Proteomes" id="UP000554482">
    <property type="component" value="Unassembled WGS sequence"/>
</dbReference>
<keyword evidence="1" id="KW-0234">DNA repair</keyword>
<proteinExistence type="inferred from homology"/>
<keyword evidence="1" id="KW-0539">Nucleus</keyword>
<keyword evidence="1" id="KW-0804">Transcription</keyword>
<dbReference type="GO" id="GO:0005675">
    <property type="term" value="C:transcription factor TFIIH holo complex"/>
    <property type="evidence" value="ECO:0007669"/>
    <property type="project" value="TreeGrafter"/>
</dbReference>
<evidence type="ECO:0000313" key="2">
    <source>
        <dbReference type="EMBL" id="KAF5207100.1"/>
    </source>
</evidence>
<protein>
    <recommendedName>
        <fullName evidence="1">RNA polymerase II transcription factor B subunit 2</fullName>
    </recommendedName>
</protein>
<dbReference type="GO" id="GO:0001671">
    <property type="term" value="F:ATPase activator activity"/>
    <property type="evidence" value="ECO:0007669"/>
    <property type="project" value="InterPro"/>
</dbReference>
<comment type="similarity">
    <text evidence="1">Belongs to the TFB2 family.</text>
</comment>
<dbReference type="GO" id="GO:0003690">
    <property type="term" value="F:double-stranded DNA binding"/>
    <property type="evidence" value="ECO:0007669"/>
    <property type="project" value="TreeGrafter"/>
</dbReference>
<comment type="caution">
    <text evidence="2">The sequence shown here is derived from an EMBL/GenBank/DDBJ whole genome shotgun (WGS) entry which is preliminary data.</text>
</comment>
<organism evidence="2 3">
    <name type="scientific">Thalictrum thalictroides</name>
    <name type="common">Rue-anemone</name>
    <name type="synonym">Anemone thalictroides</name>
    <dbReference type="NCBI Taxonomy" id="46969"/>
    <lineage>
        <taxon>Eukaryota</taxon>
        <taxon>Viridiplantae</taxon>
        <taxon>Streptophyta</taxon>
        <taxon>Embryophyta</taxon>
        <taxon>Tracheophyta</taxon>
        <taxon>Spermatophyta</taxon>
        <taxon>Magnoliopsida</taxon>
        <taxon>Ranunculales</taxon>
        <taxon>Ranunculaceae</taxon>
        <taxon>Thalictroideae</taxon>
        <taxon>Thalictrum</taxon>
    </lineage>
</organism>
<dbReference type="PANTHER" id="PTHR13152:SF0">
    <property type="entry name" value="GENERAL TRANSCRIPTION FACTOR IIH SUBUNIT 4"/>
    <property type="match status" value="1"/>
</dbReference>
<keyword evidence="1" id="KW-0805">Transcription regulation</keyword>
<name>A0A7J6XFE9_THATH</name>
<evidence type="ECO:0000313" key="3">
    <source>
        <dbReference type="Proteomes" id="UP000554482"/>
    </source>
</evidence>
<dbReference type="PANTHER" id="PTHR13152">
    <property type="entry name" value="TFIIH, POLYPEPTIDE 4"/>
    <property type="match status" value="1"/>
</dbReference>
<keyword evidence="1" id="KW-0227">DNA damage</keyword>
<reference evidence="2 3" key="1">
    <citation type="submission" date="2020-06" db="EMBL/GenBank/DDBJ databases">
        <title>Transcriptomic and genomic resources for Thalictrum thalictroides and T. hernandezii: Facilitating candidate gene discovery in an emerging model plant lineage.</title>
        <authorList>
            <person name="Arias T."/>
            <person name="Riano-Pachon D.M."/>
            <person name="Di Stilio V.S."/>
        </authorList>
    </citation>
    <scope>NUCLEOTIDE SEQUENCE [LARGE SCALE GENOMIC DNA]</scope>
    <source>
        <strain evidence="3">cv. WT478/WT964</strain>
        <tissue evidence="2">Leaves</tissue>
    </source>
</reference>
<dbReference type="AlphaFoldDB" id="A0A7J6XFE9"/>